<comment type="caution">
    <text evidence="1">The sequence shown here is derived from an EMBL/GenBank/DDBJ whole genome shotgun (WGS) entry which is preliminary data.</text>
</comment>
<reference evidence="1 2" key="1">
    <citation type="journal article" date="2018" name="Sci. Data">
        <title>The draft genome sequence of cork oak.</title>
        <authorList>
            <person name="Ramos A.M."/>
            <person name="Usie A."/>
            <person name="Barbosa P."/>
            <person name="Barros P.M."/>
            <person name="Capote T."/>
            <person name="Chaves I."/>
            <person name="Simoes F."/>
            <person name="Abreu I."/>
            <person name="Carrasquinho I."/>
            <person name="Faro C."/>
            <person name="Guimaraes J.B."/>
            <person name="Mendonca D."/>
            <person name="Nobrega F."/>
            <person name="Rodrigues L."/>
            <person name="Saibo N.J.M."/>
            <person name="Varela M.C."/>
            <person name="Egas C."/>
            <person name="Matos J."/>
            <person name="Miguel C.M."/>
            <person name="Oliveira M.M."/>
            <person name="Ricardo C.P."/>
            <person name="Goncalves S."/>
        </authorList>
    </citation>
    <scope>NUCLEOTIDE SEQUENCE [LARGE SCALE GENOMIC DNA]</scope>
    <source>
        <strain evidence="2">cv. HL8</strain>
    </source>
</reference>
<gene>
    <name evidence="1" type="ORF">CFP56_033476</name>
</gene>
<name>A0AAW0LRE4_QUESU</name>
<dbReference type="Proteomes" id="UP000237347">
    <property type="component" value="Unassembled WGS sequence"/>
</dbReference>
<evidence type="ECO:0000313" key="1">
    <source>
        <dbReference type="EMBL" id="KAK7854150.1"/>
    </source>
</evidence>
<evidence type="ECO:0000313" key="2">
    <source>
        <dbReference type="Proteomes" id="UP000237347"/>
    </source>
</evidence>
<keyword evidence="2" id="KW-1185">Reference proteome</keyword>
<dbReference type="AlphaFoldDB" id="A0AAW0LRE4"/>
<proteinExistence type="predicted"/>
<organism evidence="1 2">
    <name type="scientific">Quercus suber</name>
    <name type="common">Cork oak</name>
    <dbReference type="NCBI Taxonomy" id="58331"/>
    <lineage>
        <taxon>Eukaryota</taxon>
        <taxon>Viridiplantae</taxon>
        <taxon>Streptophyta</taxon>
        <taxon>Embryophyta</taxon>
        <taxon>Tracheophyta</taxon>
        <taxon>Spermatophyta</taxon>
        <taxon>Magnoliopsida</taxon>
        <taxon>eudicotyledons</taxon>
        <taxon>Gunneridae</taxon>
        <taxon>Pentapetalae</taxon>
        <taxon>rosids</taxon>
        <taxon>fabids</taxon>
        <taxon>Fagales</taxon>
        <taxon>Fagaceae</taxon>
        <taxon>Quercus</taxon>
    </lineage>
</organism>
<dbReference type="EMBL" id="PKMF04000058">
    <property type="protein sequence ID" value="KAK7854150.1"/>
    <property type="molecule type" value="Genomic_DNA"/>
</dbReference>
<accession>A0AAW0LRE4</accession>
<protein>
    <submittedName>
        <fullName evidence="1">Uncharacterized protein</fullName>
    </submittedName>
</protein>
<sequence>MVMSREDGEDLNKKSWRLSQTADHITVFCRIFHMARLTLDNSNATIALARDVNSAELHLYILIYKEK</sequence>